<keyword evidence="1" id="KW-1133">Transmembrane helix</keyword>
<evidence type="ECO:0000313" key="2">
    <source>
        <dbReference type="EMBL" id="CAI2380193.1"/>
    </source>
</evidence>
<feature type="transmembrane region" description="Helical" evidence="1">
    <location>
        <begin position="76"/>
        <end position="94"/>
    </location>
</feature>
<protein>
    <submittedName>
        <fullName evidence="2">Uncharacterized protein</fullName>
    </submittedName>
</protein>
<accession>A0AAD1XWK4</accession>
<reference evidence="2" key="1">
    <citation type="submission" date="2023-07" db="EMBL/GenBank/DDBJ databases">
        <authorList>
            <consortium name="AG Swart"/>
            <person name="Singh M."/>
            <person name="Singh A."/>
            <person name="Seah K."/>
            <person name="Emmerich C."/>
        </authorList>
    </citation>
    <scope>NUCLEOTIDE SEQUENCE</scope>
    <source>
        <strain evidence="2">DP1</strain>
    </source>
</reference>
<dbReference type="EMBL" id="CAMPGE010022125">
    <property type="protein sequence ID" value="CAI2380193.1"/>
    <property type="molecule type" value="Genomic_DNA"/>
</dbReference>
<comment type="caution">
    <text evidence="2">The sequence shown here is derived from an EMBL/GenBank/DDBJ whole genome shotgun (WGS) entry which is preliminary data.</text>
</comment>
<sequence length="143" mass="16338">MSFKFGNQLDNSSFSPSASSLRVEFLVILVLVLIESDDLRLESKVVCFTFKLIFKEVILLLLLAKPMGNSTSDRSWISSICISQIFILIVVFEGNSDFGELLRKPILVFFTIFVLLDIFGLFKNILVKNHWLFCTHFAFSECI</sequence>
<feature type="transmembrane region" description="Helical" evidence="1">
    <location>
        <begin position="106"/>
        <end position="126"/>
    </location>
</feature>
<keyword evidence="3" id="KW-1185">Reference proteome</keyword>
<evidence type="ECO:0000256" key="1">
    <source>
        <dbReference type="SAM" id="Phobius"/>
    </source>
</evidence>
<name>A0AAD1XWK4_EUPCR</name>
<dbReference type="Proteomes" id="UP001295684">
    <property type="component" value="Unassembled WGS sequence"/>
</dbReference>
<dbReference type="AlphaFoldDB" id="A0AAD1XWK4"/>
<keyword evidence="1" id="KW-0812">Transmembrane</keyword>
<evidence type="ECO:0000313" key="3">
    <source>
        <dbReference type="Proteomes" id="UP001295684"/>
    </source>
</evidence>
<proteinExistence type="predicted"/>
<keyword evidence="1" id="KW-0472">Membrane</keyword>
<gene>
    <name evidence="2" type="ORF">ECRASSUSDP1_LOCUS21623</name>
</gene>
<organism evidence="2 3">
    <name type="scientific">Euplotes crassus</name>
    <dbReference type="NCBI Taxonomy" id="5936"/>
    <lineage>
        <taxon>Eukaryota</taxon>
        <taxon>Sar</taxon>
        <taxon>Alveolata</taxon>
        <taxon>Ciliophora</taxon>
        <taxon>Intramacronucleata</taxon>
        <taxon>Spirotrichea</taxon>
        <taxon>Hypotrichia</taxon>
        <taxon>Euplotida</taxon>
        <taxon>Euplotidae</taxon>
        <taxon>Moneuplotes</taxon>
    </lineage>
</organism>